<dbReference type="EMBL" id="JARHUD010000003">
    <property type="protein sequence ID" value="MDF2095416.1"/>
    <property type="molecule type" value="Genomic_DNA"/>
</dbReference>
<evidence type="ECO:0000313" key="2">
    <source>
        <dbReference type="EMBL" id="MDF2095416.1"/>
    </source>
</evidence>
<keyword evidence="3" id="KW-1185">Reference proteome</keyword>
<reference evidence="2 3" key="1">
    <citation type="submission" date="2023-03" db="EMBL/GenBank/DDBJ databases">
        <title>Fodinicurvata sp. CAU 1616 isolated from sea sendiment.</title>
        <authorList>
            <person name="Kim W."/>
        </authorList>
    </citation>
    <scope>NUCLEOTIDE SEQUENCE [LARGE SCALE GENOMIC DNA]</scope>
    <source>
        <strain evidence="2 3">CAU 1616</strain>
    </source>
</reference>
<evidence type="ECO:0000259" key="1">
    <source>
        <dbReference type="Pfam" id="PF07796"/>
    </source>
</evidence>
<dbReference type="Proteomes" id="UP001215503">
    <property type="component" value="Unassembled WGS sequence"/>
</dbReference>
<comment type="caution">
    <text evidence="2">The sequence shown here is derived from an EMBL/GenBank/DDBJ whole genome shotgun (WGS) entry which is preliminary data.</text>
</comment>
<organism evidence="2 3">
    <name type="scientific">Aquibaculum arenosum</name>
    <dbReference type="NCBI Taxonomy" id="3032591"/>
    <lineage>
        <taxon>Bacteria</taxon>
        <taxon>Pseudomonadati</taxon>
        <taxon>Pseudomonadota</taxon>
        <taxon>Alphaproteobacteria</taxon>
        <taxon>Rhodospirillales</taxon>
        <taxon>Rhodovibrionaceae</taxon>
        <taxon>Aquibaculum</taxon>
    </lineage>
</organism>
<dbReference type="Pfam" id="PF07796">
    <property type="entry name" value="DUF1638"/>
    <property type="match status" value="1"/>
</dbReference>
<gene>
    <name evidence="2" type="ORF">P2G67_05455</name>
</gene>
<accession>A0ABT5YKE2</accession>
<sequence length="247" mass="26829">MAQPVHQSPALQALDPTSLQPAPAFAPAPAEAAPSLIIACGAVAREIIDCLRLNGCSQLRVTCLPASWHNRPERIPEGVRAKIRAARAQGVERIFVAYGDCGTGGLLDRVLEEEGGERLPGPHCYAFFSGQAAFQEQDERDPTAFYLTDYLVRHFDSLIIRGLGLDRYPELLADYFGNYSRLVYLAQTPDPALASRAEDAAARLGLAYEYRFTGLGELGDFVARAAATPQEADPDREKLGSVAAWPK</sequence>
<feature type="domain" description="DUF1638" evidence="1">
    <location>
        <begin position="63"/>
        <end position="219"/>
    </location>
</feature>
<proteinExistence type="predicted"/>
<dbReference type="RefSeq" id="WP_275820827.1">
    <property type="nucleotide sequence ID" value="NZ_JARHUD010000003.1"/>
</dbReference>
<name>A0ABT5YKE2_9PROT</name>
<protein>
    <submittedName>
        <fullName evidence="2">DUF1638 domain-containing protein</fullName>
    </submittedName>
</protein>
<dbReference type="InterPro" id="IPR012437">
    <property type="entry name" value="DUF1638"/>
</dbReference>
<evidence type="ECO:0000313" key="3">
    <source>
        <dbReference type="Proteomes" id="UP001215503"/>
    </source>
</evidence>